<proteinExistence type="predicted"/>
<comment type="caution">
    <text evidence="2">The sequence shown here is derived from an EMBL/GenBank/DDBJ whole genome shotgun (WGS) entry which is preliminary data.</text>
</comment>
<feature type="region of interest" description="Disordered" evidence="1">
    <location>
        <begin position="1"/>
        <end position="20"/>
    </location>
</feature>
<dbReference type="InterPro" id="IPR022025">
    <property type="entry name" value="Amidoligase_2"/>
</dbReference>
<accession>A0ABQ3E530</accession>
<sequence>MSPNPTLVPPAHENTTGDKPRRVGVEIEFAGIGPIQAARLVEMTFGGNVEQHSAHRLRVTGTPWGTFHVELDSKYVHPDEQLLDRARATDGQPPGLGEHLRASVHSRTREWLGDMVAGLVPTEIVCPPLPWSELARLDELFAALRRHGAEGTDASLLYGFGLHLNPEIPSSEVSSVLAHLRAYLILADWLRDEIAVDVTRDMLPHTRPFHSDYTRRVLAPEYRPSLDTLIDDYLVANPTRNRELDLLPLFAWLAPEHPNPLLRETLVKPRPTYHYRLPNAALSDPEWGVSVEWNRWVEVENLAADPARLAERGAAYRAHLAQPTLSRWLDSLRHWMRH</sequence>
<keyword evidence="3" id="KW-1185">Reference proteome</keyword>
<organism evidence="2 3">
    <name type="scientific">Salinicola rhizosphaerae</name>
    <dbReference type="NCBI Taxonomy" id="1443141"/>
    <lineage>
        <taxon>Bacteria</taxon>
        <taxon>Pseudomonadati</taxon>
        <taxon>Pseudomonadota</taxon>
        <taxon>Gammaproteobacteria</taxon>
        <taxon>Oceanospirillales</taxon>
        <taxon>Halomonadaceae</taxon>
        <taxon>Salinicola</taxon>
    </lineage>
</organism>
<dbReference type="RefSeq" id="WP_229809074.1">
    <property type="nucleotide sequence ID" value="NZ_BMZI01000005.1"/>
</dbReference>
<gene>
    <name evidence="2" type="ORF">GCM10009038_23400</name>
</gene>
<evidence type="ECO:0000256" key="1">
    <source>
        <dbReference type="SAM" id="MobiDB-lite"/>
    </source>
</evidence>
<name>A0ABQ3E530_9GAMM</name>
<evidence type="ECO:0000313" key="3">
    <source>
        <dbReference type="Proteomes" id="UP000646745"/>
    </source>
</evidence>
<reference evidence="3" key="1">
    <citation type="journal article" date="2019" name="Int. J. Syst. Evol. Microbiol.">
        <title>The Global Catalogue of Microorganisms (GCM) 10K type strain sequencing project: providing services to taxonomists for standard genome sequencing and annotation.</title>
        <authorList>
            <consortium name="The Broad Institute Genomics Platform"/>
            <consortium name="The Broad Institute Genome Sequencing Center for Infectious Disease"/>
            <person name="Wu L."/>
            <person name="Ma J."/>
        </authorList>
    </citation>
    <scope>NUCLEOTIDE SEQUENCE [LARGE SCALE GENOMIC DNA]</scope>
    <source>
        <strain evidence="3">KCTC 32998</strain>
    </source>
</reference>
<protein>
    <recommendedName>
        <fullName evidence="4">Amidoligase enzyme</fullName>
    </recommendedName>
</protein>
<evidence type="ECO:0000313" key="2">
    <source>
        <dbReference type="EMBL" id="GHB23770.1"/>
    </source>
</evidence>
<evidence type="ECO:0008006" key="4">
    <source>
        <dbReference type="Google" id="ProtNLM"/>
    </source>
</evidence>
<dbReference type="Proteomes" id="UP000646745">
    <property type="component" value="Unassembled WGS sequence"/>
</dbReference>
<dbReference type="Pfam" id="PF12224">
    <property type="entry name" value="Amidoligase_2"/>
    <property type="match status" value="1"/>
</dbReference>
<dbReference type="EMBL" id="BMZI01000005">
    <property type="protein sequence ID" value="GHB23770.1"/>
    <property type="molecule type" value="Genomic_DNA"/>
</dbReference>